<dbReference type="RefSeq" id="WP_066973812.1">
    <property type="nucleotide sequence ID" value="NZ_LWMT01000279.1"/>
</dbReference>
<keyword evidence="5 8" id="KW-0378">Hydrolase</keyword>
<evidence type="ECO:0000256" key="3">
    <source>
        <dbReference type="ARBA" id="ARBA00022723"/>
    </source>
</evidence>
<dbReference type="NCBIfam" id="TIGR01573">
    <property type="entry name" value="cas2"/>
    <property type="match status" value="1"/>
</dbReference>
<dbReference type="GO" id="GO:0004521">
    <property type="term" value="F:RNA endonuclease activity"/>
    <property type="evidence" value="ECO:0007669"/>
    <property type="project" value="InterPro"/>
</dbReference>
<dbReference type="InterPro" id="IPR019199">
    <property type="entry name" value="Virulence_VapD/CRISPR_Cas2"/>
</dbReference>
<keyword evidence="3 8" id="KW-0479">Metal-binding</keyword>
<evidence type="ECO:0000256" key="1">
    <source>
        <dbReference type="ARBA" id="ARBA00001946"/>
    </source>
</evidence>
<dbReference type="CDD" id="cd09725">
    <property type="entry name" value="Cas2_I_II_III"/>
    <property type="match status" value="1"/>
</dbReference>
<comment type="subunit">
    <text evidence="8">Homodimer, forms a heterotetramer with a Cas1 homodimer.</text>
</comment>
<proteinExistence type="inferred from homology"/>
<keyword evidence="2 8" id="KW-0540">Nuclease</keyword>
<comment type="caution">
    <text evidence="9">The sequence shown here is derived from an EMBL/GenBank/DDBJ whole genome shotgun (WGS) entry which is preliminary data.</text>
</comment>
<dbReference type="EC" id="3.1.-.-" evidence="8"/>
<comment type="cofactor">
    <cofactor evidence="1 8">
        <name>Mg(2+)</name>
        <dbReference type="ChEBI" id="CHEBI:18420"/>
    </cofactor>
</comment>
<evidence type="ECO:0000256" key="4">
    <source>
        <dbReference type="ARBA" id="ARBA00022759"/>
    </source>
</evidence>
<dbReference type="GO" id="GO:0043571">
    <property type="term" value="P:maintenance of CRISPR repeat elements"/>
    <property type="evidence" value="ECO:0007669"/>
    <property type="project" value="UniProtKB-UniRule"/>
</dbReference>
<reference evidence="9 10" key="1">
    <citation type="submission" date="2016-04" db="EMBL/GenBank/DDBJ databases">
        <title>Genome sequence of Methanobrevibacter filiformis DSM 11501.</title>
        <authorList>
            <person name="Poehlein A."/>
            <person name="Seedorf H."/>
            <person name="Daniel R."/>
        </authorList>
    </citation>
    <scope>NUCLEOTIDE SEQUENCE [LARGE SCALE GENOMIC DNA]</scope>
    <source>
        <strain evidence="9 10">DSM 11501</strain>
    </source>
</reference>
<keyword evidence="4 8" id="KW-0255">Endonuclease</keyword>
<feature type="binding site" evidence="8">
    <location>
        <position position="8"/>
    </location>
    <ligand>
        <name>Mg(2+)</name>
        <dbReference type="ChEBI" id="CHEBI:18420"/>
        <note>catalytic</note>
    </ligand>
</feature>
<dbReference type="EMBL" id="LWMT01000279">
    <property type="protein sequence ID" value="KZX10322.1"/>
    <property type="molecule type" value="Genomic_DNA"/>
</dbReference>
<dbReference type="PATRIC" id="fig|55758.3.peg.2016"/>
<dbReference type="STRING" id="55758.MBFIL_18010"/>
<organism evidence="9 10">
    <name type="scientific">Methanobrevibacter filiformis</name>
    <dbReference type="NCBI Taxonomy" id="55758"/>
    <lineage>
        <taxon>Archaea</taxon>
        <taxon>Methanobacteriati</taxon>
        <taxon>Methanobacteriota</taxon>
        <taxon>Methanomada group</taxon>
        <taxon>Methanobacteria</taxon>
        <taxon>Methanobacteriales</taxon>
        <taxon>Methanobacteriaceae</taxon>
        <taxon>Methanobrevibacter</taxon>
    </lineage>
</organism>
<dbReference type="GO" id="GO:0046872">
    <property type="term" value="F:metal ion binding"/>
    <property type="evidence" value="ECO:0007669"/>
    <property type="project" value="UniProtKB-UniRule"/>
</dbReference>
<dbReference type="SUPFAM" id="SSF143430">
    <property type="entry name" value="TTP0101/SSO1404-like"/>
    <property type="match status" value="1"/>
</dbReference>
<evidence type="ECO:0000256" key="6">
    <source>
        <dbReference type="ARBA" id="ARBA00022842"/>
    </source>
</evidence>
<dbReference type="Pfam" id="PF09827">
    <property type="entry name" value="CRISPR_Cas2"/>
    <property type="match status" value="1"/>
</dbReference>
<keyword evidence="10" id="KW-1185">Reference proteome</keyword>
<dbReference type="OrthoDB" id="75992at2157"/>
<dbReference type="Gene3D" id="3.30.70.240">
    <property type="match status" value="1"/>
</dbReference>
<gene>
    <name evidence="8 9" type="primary">cas2</name>
    <name evidence="9" type="ORF">MBFIL_18010</name>
</gene>
<dbReference type="AlphaFoldDB" id="A0A165Z6W3"/>
<keyword evidence="6 8" id="KW-0460">Magnesium</keyword>
<name>A0A165Z6W3_9EURY</name>
<dbReference type="Proteomes" id="UP000077066">
    <property type="component" value="Unassembled WGS sequence"/>
</dbReference>
<evidence type="ECO:0000313" key="10">
    <source>
        <dbReference type="Proteomes" id="UP000077066"/>
    </source>
</evidence>
<sequence>MLVFVVYDISENKSRTALIKRLHHFGLHRIQKSVFTGFMEFDARLSFFDDIETYISSENDSIIMIPICDKCADSIDICSDSDISLPRKIEFKLL</sequence>
<dbReference type="PANTHER" id="PTHR34405:SF3">
    <property type="entry name" value="CRISPR-ASSOCIATED ENDORIBONUCLEASE CAS2 3"/>
    <property type="match status" value="1"/>
</dbReference>
<comment type="function">
    <text evidence="8">CRISPR (clustered regularly interspaced short palindromic repeat), is an adaptive immune system that provides protection against mobile genetic elements (viruses, transposable elements and conjugative plasmids). CRISPR clusters contain sequences complementary to antecedent mobile elements and target invading nucleic acids. CRISPR clusters are transcribed and processed into CRISPR RNA (crRNA). Functions as a ssRNA-specific endoribonuclease. Involved in the integration of spacer DNA into the CRISPR cassette.</text>
</comment>
<accession>A0A165Z6W3</accession>
<keyword evidence="7 8" id="KW-0051">Antiviral defense</keyword>
<evidence type="ECO:0000256" key="8">
    <source>
        <dbReference type="HAMAP-Rule" id="MF_01471"/>
    </source>
</evidence>
<dbReference type="GO" id="GO:0051607">
    <property type="term" value="P:defense response to virus"/>
    <property type="evidence" value="ECO:0007669"/>
    <property type="project" value="UniProtKB-UniRule"/>
</dbReference>
<evidence type="ECO:0000313" key="9">
    <source>
        <dbReference type="EMBL" id="KZX10322.1"/>
    </source>
</evidence>
<evidence type="ECO:0000256" key="5">
    <source>
        <dbReference type="ARBA" id="ARBA00022801"/>
    </source>
</evidence>
<dbReference type="HAMAP" id="MF_01471">
    <property type="entry name" value="Cas2"/>
    <property type="match status" value="1"/>
</dbReference>
<dbReference type="InterPro" id="IPR021127">
    <property type="entry name" value="CRISPR_associated_Cas2"/>
</dbReference>
<evidence type="ECO:0000256" key="2">
    <source>
        <dbReference type="ARBA" id="ARBA00022722"/>
    </source>
</evidence>
<dbReference type="PANTHER" id="PTHR34405">
    <property type="entry name" value="CRISPR-ASSOCIATED ENDORIBONUCLEASE CAS2"/>
    <property type="match status" value="1"/>
</dbReference>
<dbReference type="GO" id="GO:0016787">
    <property type="term" value="F:hydrolase activity"/>
    <property type="evidence" value="ECO:0007669"/>
    <property type="project" value="UniProtKB-KW"/>
</dbReference>
<protein>
    <recommendedName>
        <fullName evidence="8">CRISPR-associated endoribonuclease Cas2</fullName>
        <ecNumber evidence="8">3.1.-.-</ecNumber>
    </recommendedName>
</protein>
<comment type="similarity">
    <text evidence="8">Belongs to the CRISPR-associated endoribonuclease Cas2 protein family.</text>
</comment>
<evidence type="ECO:0000256" key="7">
    <source>
        <dbReference type="ARBA" id="ARBA00023118"/>
    </source>
</evidence>